<dbReference type="Proteomes" id="UP000886520">
    <property type="component" value="Chromosome 11"/>
</dbReference>
<feature type="region of interest" description="Disordered" evidence="1">
    <location>
        <begin position="531"/>
        <end position="558"/>
    </location>
</feature>
<feature type="non-terminal residue" evidence="2">
    <location>
        <position position="618"/>
    </location>
</feature>
<name>A0A9D4UTG7_ADICA</name>
<comment type="caution">
    <text evidence="2">The sequence shown here is derived from an EMBL/GenBank/DDBJ whole genome shotgun (WGS) entry which is preliminary data.</text>
</comment>
<dbReference type="EMBL" id="JABFUD020000011">
    <property type="protein sequence ID" value="KAI5073574.1"/>
    <property type="molecule type" value="Genomic_DNA"/>
</dbReference>
<dbReference type="OrthoDB" id="1934442at2759"/>
<dbReference type="AlphaFoldDB" id="A0A9D4UTG7"/>
<feature type="region of interest" description="Disordered" evidence="1">
    <location>
        <begin position="597"/>
        <end position="618"/>
    </location>
</feature>
<dbReference type="Pfam" id="PF02992">
    <property type="entry name" value="Transposase_21"/>
    <property type="match status" value="1"/>
</dbReference>
<organism evidence="2 3">
    <name type="scientific">Adiantum capillus-veneris</name>
    <name type="common">Maidenhair fern</name>
    <dbReference type="NCBI Taxonomy" id="13818"/>
    <lineage>
        <taxon>Eukaryota</taxon>
        <taxon>Viridiplantae</taxon>
        <taxon>Streptophyta</taxon>
        <taxon>Embryophyta</taxon>
        <taxon>Tracheophyta</taxon>
        <taxon>Polypodiopsida</taxon>
        <taxon>Polypodiidae</taxon>
        <taxon>Polypodiales</taxon>
        <taxon>Pteridineae</taxon>
        <taxon>Pteridaceae</taxon>
        <taxon>Vittarioideae</taxon>
        <taxon>Adiantum</taxon>
    </lineage>
</organism>
<accession>A0A9D4UTG7</accession>
<feature type="compositionally biased region" description="Low complexity" evidence="1">
    <location>
        <begin position="336"/>
        <end position="355"/>
    </location>
</feature>
<evidence type="ECO:0008006" key="4">
    <source>
        <dbReference type="Google" id="ProtNLM"/>
    </source>
</evidence>
<evidence type="ECO:0000313" key="2">
    <source>
        <dbReference type="EMBL" id="KAI5073574.1"/>
    </source>
</evidence>
<feature type="compositionally biased region" description="Basic residues" evidence="1">
    <location>
        <begin position="301"/>
        <end position="311"/>
    </location>
</feature>
<dbReference type="PANTHER" id="PTHR10775:SF185">
    <property type="entry name" value="OS08G0208400 PROTEIN"/>
    <property type="match status" value="1"/>
</dbReference>
<dbReference type="PANTHER" id="PTHR10775">
    <property type="entry name" value="OS08G0208400 PROTEIN"/>
    <property type="match status" value="1"/>
</dbReference>
<dbReference type="InterPro" id="IPR004242">
    <property type="entry name" value="Transposase_21"/>
</dbReference>
<evidence type="ECO:0000256" key="1">
    <source>
        <dbReference type="SAM" id="MobiDB-lite"/>
    </source>
</evidence>
<gene>
    <name evidence="2" type="ORF">GOP47_0011587</name>
</gene>
<reference evidence="2" key="1">
    <citation type="submission" date="2021-01" db="EMBL/GenBank/DDBJ databases">
        <title>Adiantum capillus-veneris genome.</title>
        <authorList>
            <person name="Fang Y."/>
            <person name="Liao Q."/>
        </authorList>
    </citation>
    <scope>NUCLEOTIDE SEQUENCE</scope>
    <source>
        <strain evidence="2">H3</strain>
        <tissue evidence="2">Leaf</tissue>
    </source>
</reference>
<keyword evidence="3" id="KW-1185">Reference proteome</keyword>
<protein>
    <recommendedName>
        <fullName evidence="4">Transposase</fullName>
    </recommendedName>
</protein>
<sequence>LLKEHILPVDNVMPDSRDEARNILRNLGMDYNSIHTCPNDCILFRGEYIDMEKCPKCDSERYRVDLHGTKIPQKVLRHFPLLPRIKHFFECKSMAALASWHEENKSSDGVLRIPADCVAWKHIDGTWSDFAREARNLRLGLAMDGVNPFGQRSTSYSVWPVVIVNYNIPPWLTTKKGHLWLSLIVPGRYKVGNMDVYLHPLLEELQQLWIGIEVVDMSRHTGRRNALIRGILMWTMHDYPVLTECSGMDDEEFLSSLSPQQRQWYVERHRSGASSRVPTPSASPSLSEHSARSEASASTRRASHSSRHRRSSGGGGGCCGDSATDASTPPRVRRGSLPSPSLAAPTPATASPSTPGFARLTVPRSYTPLPTPPGATPLDTPRFGAQTPMETPDVRTPIDTPLETPVGTPRFTHHRPEGLPYSVDISGGIIMDDDGKKAISRMRGLCSQLFRHYILNKWSEVPSDLKNRVISILHDEFPVPTRDQRFNEDLMKIRMREYCKHKRSEVQKEIKNGWNRPDWLAKEDWKNAKKAARETPDKWKQQKDAARARVEAGSSHHLGSGGWASFEADFWSMTGRDPTPYEREYAGRKGLNALMDILSSRGGMNPTDTPLGRDETSD</sequence>
<feature type="region of interest" description="Disordered" evidence="1">
    <location>
        <begin position="266"/>
        <end position="418"/>
    </location>
</feature>
<feature type="compositionally biased region" description="Basic and acidic residues" evidence="1">
    <location>
        <begin position="531"/>
        <end position="550"/>
    </location>
</feature>
<proteinExistence type="predicted"/>
<evidence type="ECO:0000313" key="3">
    <source>
        <dbReference type="Proteomes" id="UP000886520"/>
    </source>
</evidence>
<feature type="compositionally biased region" description="Polar residues" evidence="1">
    <location>
        <begin position="272"/>
        <end position="286"/>
    </location>
</feature>